<feature type="transmembrane region" description="Helical" evidence="1">
    <location>
        <begin position="406"/>
        <end position="423"/>
    </location>
</feature>
<dbReference type="GO" id="GO:0008237">
    <property type="term" value="F:metallopeptidase activity"/>
    <property type="evidence" value="ECO:0007669"/>
    <property type="project" value="UniProtKB-KW"/>
</dbReference>
<sequence>MYPALGTAGAVAAVGGIYGCFPVRRHLHTAGRGRGTRHIAGPCAGRGGGRSGIHPRRSGAGASGACASYSRHGFRRRSAAAGQRAPDSISTARRLCGGVSKARRMPLLKKRRASVMQNGLSFKNTMSRVGLCYFVLMLVTQALQLAGMTLLGSLLETGWGLWALSYAPLYCIAVPVFILLLQKLVPGTPGTAGSAALTAGGWLRWLVLCLGVTYLFNFVSLGITALLGMLKGGAVQNPLALMQMNSSPLATFLFACVLAPVGEEFLFRKLLYDKIGGYGVRTYVLVGAFLFALFHANLSQLLYAFVLGAVFCYIYAHTGKLRYTILLHVAINTIGTMAAPLFIQYGGIWGTAAVGILVLVSIAAGAVIAARRRWRFPGAAPADGREGEGAQRPAHSFGRALPTPGMLAYTGLCAALILVVTFLT</sequence>
<reference evidence="3 4" key="1">
    <citation type="journal article" date="2019" name="Nat. Med.">
        <title>A library of human gut bacterial isolates paired with longitudinal multiomics data enables mechanistic microbiome research.</title>
        <authorList>
            <person name="Poyet M."/>
            <person name="Groussin M."/>
            <person name="Gibbons S.M."/>
            <person name="Avila-Pacheco J."/>
            <person name="Jiang X."/>
            <person name="Kearney S.M."/>
            <person name="Perrotta A.R."/>
            <person name="Berdy B."/>
            <person name="Zhao S."/>
            <person name="Lieberman T.D."/>
            <person name="Swanson P.K."/>
            <person name="Smith M."/>
            <person name="Roesemann S."/>
            <person name="Alexander J.E."/>
            <person name="Rich S.A."/>
            <person name="Livny J."/>
            <person name="Vlamakis H."/>
            <person name="Clish C."/>
            <person name="Bullock K."/>
            <person name="Deik A."/>
            <person name="Scott J."/>
            <person name="Pierce K.A."/>
            <person name="Xavier R.J."/>
            <person name="Alm E.J."/>
        </authorList>
    </citation>
    <scope>NUCLEOTIDE SEQUENCE [LARGE SCALE GENOMIC DNA]</scope>
    <source>
        <strain evidence="3 4">BIOML-A4</strain>
    </source>
</reference>
<feature type="transmembrane region" description="Helical" evidence="1">
    <location>
        <begin position="278"/>
        <end position="294"/>
    </location>
</feature>
<keyword evidence="3" id="KW-0378">Hydrolase</keyword>
<proteinExistence type="predicted"/>
<feature type="transmembrane region" description="Helical" evidence="1">
    <location>
        <begin position="323"/>
        <end position="343"/>
    </location>
</feature>
<feature type="transmembrane region" description="Helical" evidence="1">
    <location>
        <begin position="249"/>
        <end position="266"/>
    </location>
</feature>
<evidence type="ECO:0000313" key="3">
    <source>
        <dbReference type="EMBL" id="MTS28401.1"/>
    </source>
</evidence>
<keyword evidence="1" id="KW-1133">Transmembrane helix</keyword>
<dbReference type="AlphaFoldDB" id="A0A6L6LZ86"/>
<dbReference type="GO" id="GO:0006508">
    <property type="term" value="P:proteolysis"/>
    <property type="evidence" value="ECO:0007669"/>
    <property type="project" value="UniProtKB-KW"/>
</dbReference>
<feature type="transmembrane region" description="Helical" evidence="1">
    <location>
        <begin position="349"/>
        <end position="370"/>
    </location>
</feature>
<feature type="transmembrane region" description="Helical" evidence="1">
    <location>
        <begin position="131"/>
        <end position="155"/>
    </location>
</feature>
<dbReference type="PANTHER" id="PTHR36435">
    <property type="entry name" value="SLR1288 PROTEIN"/>
    <property type="match status" value="1"/>
</dbReference>
<evidence type="ECO:0000259" key="2">
    <source>
        <dbReference type="Pfam" id="PF02517"/>
    </source>
</evidence>
<feature type="transmembrane region" description="Helical" evidence="1">
    <location>
        <begin position="161"/>
        <end position="181"/>
    </location>
</feature>
<dbReference type="Proteomes" id="UP000472755">
    <property type="component" value="Unassembled WGS sequence"/>
</dbReference>
<dbReference type="PANTHER" id="PTHR36435:SF1">
    <property type="entry name" value="CAAX AMINO TERMINAL PROTEASE FAMILY PROTEIN"/>
    <property type="match status" value="1"/>
</dbReference>
<keyword evidence="1" id="KW-0812">Transmembrane</keyword>
<feature type="transmembrane region" description="Helical" evidence="1">
    <location>
        <begin position="202"/>
        <end position="229"/>
    </location>
</feature>
<comment type="caution">
    <text evidence="3">The sequence shown here is derived from an EMBL/GenBank/DDBJ whole genome shotgun (WGS) entry which is preliminary data.</text>
</comment>
<dbReference type="InterPro" id="IPR052710">
    <property type="entry name" value="CAAX_protease"/>
</dbReference>
<keyword evidence="1" id="KW-0472">Membrane</keyword>
<gene>
    <name evidence="3" type="ORF">GMD59_14050</name>
</gene>
<evidence type="ECO:0000313" key="4">
    <source>
        <dbReference type="Proteomes" id="UP000472755"/>
    </source>
</evidence>
<protein>
    <submittedName>
        <fullName evidence="3">CPBP family intramembrane metalloprotease</fullName>
    </submittedName>
</protein>
<keyword evidence="3" id="KW-0482">Metalloprotease</keyword>
<dbReference type="EMBL" id="WMZU01000026">
    <property type="protein sequence ID" value="MTS28401.1"/>
    <property type="molecule type" value="Genomic_DNA"/>
</dbReference>
<evidence type="ECO:0000256" key="1">
    <source>
        <dbReference type="SAM" id="Phobius"/>
    </source>
</evidence>
<dbReference type="InterPro" id="IPR003675">
    <property type="entry name" value="Rce1/LyrA-like_dom"/>
</dbReference>
<dbReference type="GO" id="GO:0080120">
    <property type="term" value="P:CAAX-box protein maturation"/>
    <property type="evidence" value="ECO:0007669"/>
    <property type="project" value="UniProtKB-ARBA"/>
</dbReference>
<name>A0A6L6LZ86_9FIRM</name>
<accession>A0A6L6LZ86</accession>
<organism evidence="3 4">
    <name type="scientific">Ruthenibacterium lactatiformans</name>
    <dbReference type="NCBI Taxonomy" id="1550024"/>
    <lineage>
        <taxon>Bacteria</taxon>
        <taxon>Bacillati</taxon>
        <taxon>Bacillota</taxon>
        <taxon>Clostridia</taxon>
        <taxon>Eubacteriales</taxon>
        <taxon>Oscillospiraceae</taxon>
        <taxon>Ruthenibacterium</taxon>
    </lineage>
</organism>
<feature type="transmembrane region" description="Helical" evidence="1">
    <location>
        <begin position="300"/>
        <end position="316"/>
    </location>
</feature>
<dbReference type="GO" id="GO:0004175">
    <property type="term" value="F:endopeptidase activity"/>
    <property type="evidence" value="ECO:0007669"/>
    <property type="project" value="UniProtKB-ARBA"/>
</dbReference>
<keyword evidence="3" id="KW-0645">Protease</keyword>
<dbReference type="Pfam" id="PF02517">
    <property type="entry name" value="Rce1-like"/>
    <property type="match status" value="1"/>
</dbReference>
<feature type="domain" description="CAAX prenyl protease 2/Lysostaphin resistance protein A-like" evidence="2">
    <location>
        <begin position="247"/>
        <end position="334"/>
    </location>
</feature>